<keyword evidence="3" id="KW-1185">Reference proteome</keyword>
<proteinExistence type="predicted"/>
<evidence type="ECO:0000313" key="2">
    <source>
        <dbReference type="EMBL" id="KAK4352768.1"/>
    </source>
</evidence>
<dbReference type="Proteomes" id="UP001291623">
    <property type="component" value="Unassembled WGS sequence"/>
</dbReference>
<organism evidence="2 3">
    <name type="scientific">Anisodus tanguticus</name>
    <dbReference type="NCBI Taxonomy" id="243964"/>
    <lineage>
        <taxon>Eukaryota</taxon>
        <taxon>Viridiplantae</taxon>
        <taxon>Streptophyta</taxon>
        <taxon>Embryophyta</taxon>
        <taxon>Tracheophyta</taxon>
        <taxon>Spermatophyta</taxon>
        <taxon>Magnoliopsida</taxon>
        <taxon>eudicotyledons</taxon>
        <taxon>Gunneridae</taxon>
        <taxon>Pentapetalae</taxon>
        <taxon>asterids</taxon>
        <taxon>lamiids</taxon>
        <taxon>Solanales</taxon>
        <taxon>Solanaceae</taxon>
        <taxon>Solanoideae</taxon>
        <taxon>Hyoscyameae</taxon>
        <taxon>Anisodus</taxon>
    </lineage>
</organism>
<gene>
    <name evidence="2" type="ORF">RND71_028286</name>
</gene>
<dbReference type="AlphaFoldDB" id="A0AAE1RJE1"/>
<accession>A0AAE1RJE1</accession>
<sequence length="230" mass="26502">MRHSNSFSFQPHKHTPPSGLGDSRRRLGSPPGEDARAEFDTNTYLYLSRKIFKPIKHEKFIPNTPQGELKLEKRWPLKCDLHEEHNMRINFNSKTNIKKETRSVRSGQQLGFFSPNMGCGGIVGAFTVNQRFRLATSTQTRCVDYHIFDRLESFRDLEETKGDFLRFVACARLSRVDKVIKDAHMLGILGSQPISTAQHYPNIYIDTRTNNHHIKGMRSPVTPLSTYYSF</sequence>
<dbReference type="EMBL" id="JAVYJV010000015">
    <property type="protein sequence ID" value="KAK4352768.1"/>
    <property type="molecule type" value="Genomic_DNA"/>
</dbReference>
<reference evidence="2" key="1">
    <citation type="submission" date="2023-12" db="EMBL/GenBank/DDBJ databases">
        <title>Genome assembly of Anisodus tanguticus.</title>
        <authorList>
            <person name="Wang Y.-J."/>
        </authorList>
    </citation>
    <scope>NUCLEOTIDE SEQUENCE</scope>
    <source>
        <strain evidence="2">KB-2021</strain>
        <tissue evidence="2">Leaf</tissue>
    </source>
</reference>
<evidence type="ECO:0000313" key="3">
    <source>
        <dbReference type="Proteomes" id="UP001291623"/>
    </source>
</evidence>
<feature type="region of interest" description="Disordered" evidence="1">
    <location>
        <begin position="1"/>
        <end position="36"/>
    </location>
</feature>
<comment type="caution">
    <text evidence="2">The sequence shown here is derived from an EMBL/GenBank/DDBJ whole genome shotgun (WGS) entry which is preliminary data.</text>
</comment>
<evidence type="ECO:0000256" key="1">
    <source>
        <dbReference type="SAM" id="MobiDB-lite"/>
    </source>
</evidence>
<name>A0AAE1RJE1_9SOLA</name>
<protein>
    <submittedName>
        <fullName evidence="2">Uncharacterized protein</fullName>
    </submittedName>
</protein>